<sequence>MKIIEKEVNQFVDSEYTEETLRVIEYLKEKYIPYKELKRNRVFRSALVWILKYKGYTYLSNKLYSLLNKKEVDYKEIYESLINANIINREKIEYKTDLEKEIEFRSSEGISKSFYIKLIKNKYPFKVKYISNEYKGLVNLTFENNEFYDYININILAQENIKYPINIRETIIIYTDYKTLFFELDIKKRDIIEGNFYDIKIFNSLHLMKERTRRIFAVSKGMERLLEEKDKDFALNYIKKIKNVSIGLEVYKKYKDYIKHNEKNLSVKFSLEILEKYMNFDEVNIKLGLLIEEFILENYLITEKIKLYLEKLYSEGFFTDNTEEVIQVLKFTDLNLQLKKKFKIIDNDTLEDFKKGNVSLEMANKILCSKGIRYDNRLIKIMYDFYKETDDVRALEVVIKKKDKFKFKIKDEDIIFLIQKKKEGINIKNESILLGGRDFELKNIYIQNEMKKIKKEISNE</sequence>
<organism evidence="1 2">
    <name type="scientific">Clostridium thermobutyricum DSM 4928</name>
    <dbReference type="NCBI Taxonomy" id="1121339"/>
    <lineage>
        <taxon>Bacteria</taxon>
        <taxon>Bacillati</taxon>
        <taxon>Bacillota</taxon>
        <taxon>Clostridia</taxon>
        <taxon>Eubacteriales</taxon>
        <taxon>Clostridiaceae</taxon>
        <taxon>Clostridium</taxon>
    </lineage>
</organism>
<reference evidence="1 2" key="1">
    <citation type="submission" date="2016-02" db="EMBL/GenBank/DDBJ databases">
        <title>Genome sequence of Clostridium thermobutyricum DSM 4928.</title>
        <authorList>
            <person name="Poehlein A."/>
            <person name="Daniel R."/>
        </authorList>
    </citation>
    <scope>NUCLEOTIDE SEQUENCE [LARGE SCALE GENOMIC DNA]</scope>
    <source>
        <strain evidence="1 2">DSM 4928</strain>
    </source>
</reference>
<name>A0A1V4SXR7_9CLOT</name>
<accession>A0A1V4SXR7</accession>
<proteinExistence type="predicted"/>
<comment type="caution">
    <text evidence="1">The sequence shown here is derived from an EMBL/GenBank/DDBJ whole genome shotgun (WGS) entry which is preliminary data.</text>
</comment>
<dbReference type="Proteomes" id="UP000191448">
    <property type="component" value="Unassembled WGS sequence"/>
</dbReference>
<evidence type="ECO:0000313" key="1">
    <source>
        <dbReference type="EMBL" id="OPX48787.1"/>
    </source>
</evidence>
<dbReference type="RefSeq" id="WP_080022349.1">
    <property type="nucleotide sequence ID" value="NZ_LTAY01000028.1"/>
</dbReference>
<gene>
    <name evidence="1" type="ORF">CLTHE_10760</name>
</gene>
<dbReference type="AlphaFoldDB" id="A0A1V4SXR7"/>
<dbReference type="EMBL" id="LTAY01000028">
    <property type="protein sequence ID" value="OPX48787.1"/>
    <property type="molecule type" value="Genomic_DNA"/>
</dbReference>
<evidence type="ECO:0000313" key="2">
    <source>
        <dbReference type="Proteomes" id="UP000191448"/>
    </source>
</evidence>
<protein>
    <submittedName>
        <fullName evidence="1">Uncharacterized protein</fullName>
    </submittedName>
</protein>